<evidence type="ECO:0000256" key="7">
    <source>
        <dbReference type="ARBA" id="ARBA00023136"/>
    </source>
</evidence>
<dbReference type="HOGENOM" id="CLU_030057_6_2_1"/>
<keyword evidence="6 8" id="KW-1133">Transmembrane helix</keyword>
<evidence type="ECO:0000256" key="4">
    <source>
        <dbReference type="ARBA" id="ARBA00022475"/>
    </source>
</evidence>
<evidence type="ECO:0000313" key="9">
    <source>
        <dbReference type="EMBL" id="CCH62660.1"/>
    </source>
</evidence>
<dbReference type="GO" id="GO:0005886">
    <property type="term" value="C:plasma membrane"/>
    <property type="evidence" value="ECO:0007669"/>
    <property type="project" value="UniProtKB-SubCell"/>
</dbReference>
<accession>I2H8F8</accession>
<dbReference type="AlphaFoldDB" id="I2H8F8"/>
<comment type="subcellular location">
    <subcellularLocation>
        <location evidence="1">Cell membrane</location>
        <topology evidence="1">Multi-pass membrane protein</topology>
    </subcellularLocation>
</comment>
<dbReference type="InterPro" id="IPR051629">
    <property type="entry name" value="Sulfite_efflux_TDT"/>
</dbReference>
<dbReference type="Proteomes" id="UP000002866">
    <property type="component" value="Chromosome 8"/>
</dbReference>
<gene>
    <name evidence="9" type="primary">TBLA0H03790</name>
    <name evidence="9" type="ORF">TBLA_0H03790</name>
</gene>
<sequence>MGLVRKIALTFSPADFIIVMATGISSDILYVFPYSGFWLRRASYPMFAVACLSMLYFQILCLLHLIFYIKENSLKAYFNEYFRNPNKALFWGAYPMGLVTIINYMVNLVVHDGRITHGVKMRMIRTCYVLWWFDVGISLWTAWGINFFILKSHFLNGSLGKYQSYSQKIMTEQLKSMILFPIIPIVVACSSSANFTMLEIFSETFNRRIQFMTLIVTTLLWLHALALVFMLITIFFWNLYVNKIPPMTQAFSLFIVLGPLGQASFGILLLTNDAILYVNKYYHLPTQLSDITTIDDLHSIILTLSIPWMFKAIGLILGLTLLGFGYYYTIFSILSFIYYSTKKLDHPTDKNKKIRLYHFNKGWWGMTFPMGTMSLGSTELYHQFNEYVPMKTFRVLGTIYGTVCILWSINCVLFTLYFTVLPFIKNNIVKPCKNKDESIGESPMILDYSSSSSTEPKV</sequence>
<dbReference type="KEGG" id="tbl:TBLA_0H03790"/>
<dbReference type="InterPro" id="IPR038665">
    <property type="entry name" value="Voltage-dep_anion_channel_sf"/>
</dbReference>
<evidence type="ECO:0000256" key="6">
    <source>
        <dbReference type="ARBA" id="ARBA00022989"/>
    </source>
</evidence>
<feature type="transmembrane region" description="Helical" evidence="8">
    <location>
        <begin position="251"/>
        <end position="278"/>
    </location>
</feature>
<proteinExistence type="inferred from homology"/>
<keyword evidence="10" id="KW-1185">Reference proteome</keyword>
<feature type="transmembrane region" description="Helical" evidence="8">
    <location>
        <begin position="178"/>
        <end position="201"/>
    </location>
</feature>
<feature type="transmembrane region" description="Helical" evidence="8">
    <location>
        <begin position="12"/>
        <end position="32"/>
    </location>
</feature>
<evidence type="ECO:0000313" key="10">
    <source>
        <dbReference type="Proteomes" id="UP000002866"/>
    </source>
</evidence>
<evidence type="ECO:0000256" key="3">
    <source>
        <dbReference type="ARBA" id="ARBA00022448"/>
    </source>
</evidence>
<protein>
    <recommendedName>
        <fullName evidence="11">Sulfite efflux pump SSU1</fullName>
    </recommendedName>
</protein>
<evidence type="ECO:0008006" key="11">
    <source>
        <dbReference type="Google" id="ProtNLM"/>
    </source>
</evidence>
<keyword evidence="4" id="KW-1003">Cell membrane</keyword>
<reference evidence="9 10" key="1">
    <citation type="journal article" date="2011" name="Proc. Natl. Acad. Sci. U.S.A.">
        <title>Evolutionary erosion of yeast sex chromosomes by mating-type switching accidents.</title>
        <authorList>
            <person name="Gordon J.L."/>
            <person name="Armisen D."/>
            <person name="Proux-Wera E."/>
            <person name="Oheigeartaigh S.S."/>
            <person name="Byrne K.P."/>
            <person name="Wolfe K.H."/>
        </authorList>
    </citation>
    <scope>NUCLEOTIDE SEQUENCE [LARGE SCALE GENOMIC DNA]</scope>
    <source>
        <strain evidence="10">ATCC 34711 / CBS 6284 / DSM 70876 / NBRC 10599 / NRRL Y-10934 / UCD 77-7</strain>
    </source>
</reference>
<dbReference type="GO" id="GO:0000319">
    <property type="term" value="F:sulfite transmembrane transporter activity"/>
    <property type="evidence" value="ECO:0007669"/>
    <property type="project" value="EnsemblFungi"/>
</dbReference>
<keyword evidence="5 8" id="KW-0812">Transmembrane</keyword>
<dbReference type="OMA" id="FLATCPM"/>
<evidence type="ECO:0000256" key="1">
    <source>
        <dbReference type="ARBA" id="ARBA00004651"/>
    </source>
</evidence>
<dbReference type="PANTHER" id="PTHR31686:SF1">
    <property type="entry name" value="SULFITE EFFLUX PUMP SSU1"/>
    <property type="match status" value="1"/>
</dbReference>
<dbReference type="Gene3D" id="1.50.10.150">
    <property type="entry name" value="Voltage-dependent anion channel"/>
    <property type="match status" value="1"/>
</dbReference>
<dbReference type="InterPro" id="IPR004695">
    <property type="entry name" value="SLAC1/Mae1/Ssu1/TehA"/>
</dbReference>
<dbReference type="RefSeq" id="XP_004182179.1">
    <property type="nucleotide sequence ID" value="XM_004182131.1"/>
</dbReference>
<keyword evidence="7 8" id="KW-0472">Membrane</keyword>
<dbReference type="OrthoDB" id="1099at2759"/>
<evidence type="ECO:0000256" key="5">
    <source>
        <dbReference type="ARBA" id="ARBA00022692"/>
    </source>
</evidence>
<keyword evidence="3" id="KW-0813">Transport</keyword>
<feature type="transmembrane region" description="Helical" evidence="8">
    <location>
        <begin position="130"/>
        <end position="150"/>
    </location>
</feature>
<dbReference type="PANTHER" id="PTHR31686">
    <property type="match status" value="1"/>
</dbReference>
<dbReference type="EMBL" id="HE806323">
    <property type="protein sequence ID" value="CCH62660.1"/>
    <property type="molecule type" value="Genomic_DNA"/>
</dbReference>
<dbReference type="Pfam" id="PF03595">
    <property type="entry name" value="SLAC1"/>
    <property type="match status" value="1"/>
</dbReference>
<feature type="transmembrane region" description="Helical" evidence="8">
    <location>
        <begin position="299"/>
        <end position="319"/>
    </location>
</feature>
<dbReference type="GeneID" id="14497817"/>
<dbReference type="STRING" id="1071380.I2H8F8"/>
<evidence type="ECO:0000256" key="8">
    <source>
        <dbReference type="SAM" id="Phobius"/>
    </source>
</evidence>
<organism evidence="9 10">
    <name type="scientific">Henningerozyma blattae (strain ATCC 34711 / CBS 6284 / DSM 70876 / NBRC 10599 / NRRL Y-10934 / UCD 77-7)</name>
    <name type="common">Yeast</name>
    <name type="synonym">Tetrapisispora blattae</name>
    <dbReference type="NCBI Taxonomy" id="1071380"/>
    <lineage>
        <taxon>Eukaryota</taxon>
        <taxon>Fungi</taxon>
        <taxon>Dikarya</taxon>
        <taxon>Ascomycota</taxon>
        <taxon>Saccharomycotina</taxon>
        <taxon>Saccharomycetes</taxon>
        <taxon>Saccharomycetales</taxon>
        <taxon>Saccharomycetaceae</taxon>
        <taxon>Henningerozyma</taxon>
    </lineage>
</organism>
<dbReference type="InParanoid" id="I2H8F8"/>
<dbReference type="FunCoup" id="I2H8F8">
    <property type="interactions" value="63"/>
</dbReference>
<feature type="transmembrane region" description="Helical" evidence="8">
    <location>
        <begin position="44"/>
        <end position="69"/>
    </location>
</feature>
<dbReference type="eggNOG" id="ENOG502QT02">
    <property type="taxonomic scope" value="Eukaryota"/>
</dbReference>
<feature type="transmembrane region" description="Helical" evidence="8">
    <location>
        <begin position="325"/>
        <end position="341"/>
    </location>
</feature>
<comment type="similarity">
    <text evidence="2">Belongs to the tellurite-resistance/dicarboxylate transporter (TDT) family.</text>
</comment>
<feature type="transmembrane region" description="Helical" evidence="8">
    <location>
        <begin position="213"/>
        <end position="239"/>
    </location>
</feature>
<evidence type="ECO:0000256" key="2">
    <source>
        <dbReference type="ARBA" id="ARBA00008566"/>
    </source>
</evidence>
<feature type="transmembrane region" description="Helical" evidence="8">
    <location>
        <begin position="89"/>
        <end position="110"/>
    </location>
</feature>
<feature type="transmembrane region" description="Helical" evidence="8">
    <location>
        <begin position="362"/>
        <end position="378"/>
    </location>
</feature>
<name>I2H8F8_HENB6</name>
<feature type="transmembrane region" description="Helical" evidence="8">
    <location>
        <begin position="398"/>
        <end position="424"/>
    </location>
</feature>